<comment type="caution">
    <text evidence="5">The sequence shown here is derived from an EMBL/GenBank/DDBJ whole genome shotgun (WGS) entry which is preliminary data.</text>
</comment>
<dbReference type="Gene3D" id="3.30.450.80">
    <property type="entry name" value="Transcription factor LuxR-like, autoinducer-binding domain"/>
    <property type="match status" value="1"/>
</dbReference>
<dbReference type="InterPro" id="IPR036693">
    <property type="entry name" value="TF_LuxR_autoind-bd_dom_sf"/>
</dbReference>
<accession>A0ABQ0A9F1</accession>
<organism evidence="5 6">
    <name type="scientific">Sessilibacter corallicola</name>
    <dbReference type="NCBI Taxonomy" id="2904075"/>
    <lineage>
        <taxon>Bacteria</taxon>
        <taxon>Pseudomonadati</taxon>
        <taxon>Pseudomonadota</taxon>
        <taxon>Gammaproteobacteria</taxon>
        <taxon>Cellvibrionales</taxon>
        <taxon>Cellvibrionaceae</taxon>
        <taxon>Sessilibacter</taxon>
    </lineage>
</organism>
<dbReference type="EMBL" id="BAABWN010000006">
    <property type="protein sequence ID" value="GAA6168280.1"/>
    <property type="molecule type" value="Genomic_DNA"/>
</dbReference>
<protein>
    <recommendedName>
        <fullName evidence="4">Transcription factor LuxR-like autoinducer-binding domain-containing protein</fullName>
    </recommendedName>
</protein>
<dbReference type="Pfam" id="PF03472">
    <property type="entry name" value="Autoind_bind"/>
    <property type="match status" value="1"/>
</dbReference>
<evidence type="ECO:0000259" key="4">
    <source>
        <dbReference type="Pfam" id="PF03472"/>
    </source>
</evidence>
<gene>
    <name evidence="5" type="ORF">NBRC116591_20910</name>
</gene>
<proteinExistence type="predicted"/>
<keyword evidence="3" id="KW-0804">Transcription</keyword>
<name>A0ABQ0A9F1_9GAMM</name>
<dbReference type="InterPro" id="IPR016032">
    <property type="entry name" value="Sig_transdc_resp-reg_C-effctor"/>
</dbReference>
<dbReference type="SUPFAM" id="SSF46894">
    <property type="entry name" value="C-terminal effector domain of the bipartite response regulators"/>
    <property type="match status" value="1"/>
</dbReference>
<dbReference type="RefSeq" id="WP_233090646.1">
    <property type="nucleotide sequence ID" value="NZ_BAABWN010000006.1"/>
</dbReference>
<reference evidence="5 6" key="1">
    <citation type="submission" date="2024-04" db="EMBL/GenBank/DDBJ databases">
        <title>Draft genome sequence of Sessilibacter corallicola NBRC 116591.</title>
        <authorList>
            <person name="Miyakawa T."/>
            <person name="Kusuya Y."/>
            <person name="Miura T."/>
        </authorList>
    </citation>
    <scope>NUCLEOTIDE SEQUENCE [LARGE SCALE GENOMIC DNA]</scope>
    <source>
        <strain evidence="5 6">KU-00831-HH</strain>
    </source>
</reference>
<dbReference type="Proteomes" id="UP001465153">
    <property type="component" value="Unassembled WGS sequence"/>
</dbReference>
<keyword evidence="6" id="KW-1185">Reference proteome</keyword>
<keyword evidence="1" id="KW-0805">Transcription regulation</keyword>
<evidence type="ECO:0000313" key="5">
    <source>
        <dbReference type="EMBL" id="GAA6168280.1"/>
    </source>
</evidence>
<dbReference type="SUPFAM" id="SSF75516">
    <property type="entry name" value="Pheromone-binding domain of LuxR-like quorum-sensing transcription factors"/>
    <property type="match status" value="1"/>
</dbReference>
<feature type="domain" description="Transcription factor LuxR-like autoinducer-binding" evidence="4">
    <location>
        <begin position="21"/>
        <end position="173"/>
    </location>
</feature>
<dbReference type="InterPro" id="IPR005143">
    <property type="entry name" value="TF_LuxR_autoind-bd_dom"/>
</dbReference>
<evidence type="ECO:0000256" key="3">
    <source>
        <dbReference type="ARBA" id="ARBA00023163"/>
    </source>
</evidence>
<evidence type="ECO:0000313" key="6">
    <source>
        <dbReference type="Proteomes" id="UP001465153"/>
    </source>
</evidence>
<evidence type="ECO:0000256" key="1">
    <source>
        <dbReference type="ARBA" id="ARBA00023015"/>
    </source>
</evidence>
<evidence type="ECO:0000256" key="2">
    <source>
        <dbReference type="ARBA" id="ARBA00023125"/>
    </source>
</evidence>
<sequence>MYTAVDLGQYCEELYRARSFEQAFSVFEKQVIKLGYDGVLYTFIPRLLIDSNFNQEPVYKVSESYSPQYLQHYEQAHFERDDPLIQAVNGGVAEAFDWWGDIPKQYMSDNPKAKEVIATSLNYGINNGITIPLLNDERGVAGASFITEEDTKFSLLKSSTMEKLELCTRLFHNLVFSGACYTSAFVQPILQSLTNTEKRFLAKLAQGKTPVQIAQELGRSEKYLEQVMLKVRRKFSHSSAEGAITVNRNQIMYYSGLMNLVEHID</sequence>
<dbReference type="Gene3D" id="1.10.10.10">
    <property type="entry name" value="Winged helix-like DNA-binding domain superfamily/Winged helix DNA-binding domain"/>
    <property type="match status" value="1"/>
</dbReference>
<keyword evidence="2" id="KW-0238">DNA-binding</keyword>
<dbReference type="InterPro" id="IPR036388">
    <property type="entry name" value="WH-like_DNA-bd_sf"/>
</dbReference>